<dbReference type="RefSeq" id="WP_073616455.1">
    <property type="nucleotide sequence ID" value="NZ_FRFE01000042.1"/>
</dbReference>
<proteinExistence type="predicted"/>
<dbReference type="InterPro" id="IPR021146">
    <property type="entry name" value="Phage_gp6-like_head-tail"/>
</dbReference>
<evidence type="ECO:0000313" key="2">
    <source>
        <dbReference type="Proteomes" id="UP000184603"/>
    </source>
</evidence>
<dbReference type="Proteomes" id="UP000184603">
    <property type="component" value="Unassembled WGS sequence"/>
</dbReference>
<dbReference type="InterPro" id="IPR006450">
    <property type="entry name" value="Phage_HK97_gp6-like"/>
</dbReference>
<dbReference type="AlphaFoldDB" id="A0A1M7YJQ3"/>
<sequence length="198" mass="22246">MRPELTKAELIQGPAELPISAEEIRTHLWTIYPEKTTDEYLELLIKAATSHVETVTWRKLVSQKWRLYLDRWPVGGIVLPFGSVVSVEMVKWLDGDGVDHTLVSGSDYLPAVVGPEPMVMPLGSSWPSGTLFDVDPIRVEFTAGFGSKDKVPEDLRQAIQLLAAHWYEVREAVVVGTTVRKVPFAVDALIGPWKVRRW</sequence>
<gene>
    <name evidence="1" type="ORF">SAMN02745220_04802</name>
</gene>
<name>A0A1M7YJQ3_9BACT</name>
<dbReference type="OrthoDB" id="6174494at2"/>
<evidence type="ECO:0000313" key="1">
    <source>
        <dbReference type="EMBL" id="SHO52855.1"/>
    </source>
</evidence>
<dbReference type="InterPro" id="IPR011738">
    <property type="entry name" value="Phage_CHP"/>
</dbReference>
<protein>
    <recommendedName>
        <fullName evidence="3">Phage gp6-like head-tail connector protein</fullName>
    </recommendedName>
</protein>
<dbReference type="NCBIfam" id="TIGR01560">
    <property type="entry name" value="put_DNA_pack"/>
    <property type="match status" value="1"/>
</dbReference>
<dbReference type="EMBL" id="FRFE01000042">
    <property type="protein sequence ID" value="SHO52855.1"/>
    <property type="molecule type" value="Genomic_DNA"/>
</dbReference>
<dbReference type="Gene3D" id="1.10.3230.30">
    <property type="entry name" value="Phage gp6-like head-tail connector protein"/>
    <property type="match status" value="1"/>
</dbReference>
<dbReference type="STRING" id="1121416.SAMN02745220_04802"/>
<accession>A0A1M7YJQ3</accession>
<dbReference type="Pfam" id="PF05135">
    <property type="entry name" value="Phage_connect_1"/>
    <property type="match status" value="1"/>
</dbReference>
<dbReference type="NCBIfam" id="TIGR02215">
    <property type="entry name" value="phage_chp_gp8"/>
    <property type="match status" value="1"/>
</dbReference>
<dbReference type="CDD" id="cd08054">
    <property type="entry name" value="gp6"/>
    <property type="match status" value="1"/>
</dbReference>
<organism evidence="1 2">
    <name type="scientific">Desulfopila aestuarii DSM 18488</name>
    <dbReference type="NCBI Taxonomy" id="1121416"/>
    <lineage>
        <taxon>Bacteria</taxon>
        <taxon>Pseudomonadati</taxon>
        <taxon>Thermodesulfobacteriota</taxon>
        <taxon>Desulfobulbia</taxon>
        <taxon>Desulfobulbales</taxon>
        <taxon>Desulfocapsaceae</taxon>
        <taxon>Desulfopila</taxon>
    </lineage>
</organism>
<reference evidence="1 2" key="1">
    <citation type="submission" date="2016-12" db="EMBL/GenBank/DDBJ databases">
        <authorList>
            <person name="Song W.-J."/>
            <person name="Kurnit D.M."/>
        </authorList>
    </citation>
    <scope>NUCLEOTIDE SEQUENCE [LARGE SCALE GENOMIC DNA]</scope>
    <source>
        <strain evidence="1 2">DSM 18488</strain>
    </source>
</reference>
<evidence type="ECO:0008006" key="3">
    <source>
        <dbReference type="Google" id="ProtNLM"/>
    </source>
</evidence>
<keyword evidence="2" id="KW-1185">Reference proteome</keyword>